<feature type="compositionally biased region" description="Acidic residues" evidence="1">
    <location>
        <begin position="271"/>
        <end position="297"/>
    </location>
</feature>
<reference evidence="3" key="1">
    <citation type="submission" date="2023-02" db="EMBL/GenBank/DDBJ databases">
        <title>Genome of toxic invasive species Heracleum sosnowskyi carries increased number of genes despite the absence of recent whole-genome duplications.</title>
        <authorList>
            <person name="Schelkunov M."/>
            <person name="Shtratnikova V."/>
            <person name="Makarenko M."/>
            <person name="Klepikova A."/>
            <person name="Omelchenko D."/>
            <person name="Novikova G."/>
            <person name="Obukhova E."/>
            <person name="Bogdanov V."/>
            <person name="Penin A."/>
            <person name="Logacheva M."/>
        </authorList>
    </citation>
    <scope>NUCLEOTIDE SEQUENCE</scope>
    <source>
        <strain evidence="3">Hsosn_3</strain>
        <tissue evidence="3">Leaf</tissue>
    </source>
</reference>
<keyword evidence="4" id="KW-1185">Reference proteome</keyword>
<evidence type="ECO:0000313" key="4">
    <source>
        <dbReference type="Proteomes" id="UP001237642"/>
    </source>
</evidence>
<proteinExistence type="predicted"/>
<evidence type="ECO:0000313" key="3">
    <source>
        <dbReference type="EMBL" id="KAK1376806.1"/>
    </source>
</evidence>
<evidence type="ECO:0000256" key="1">
    <source>
        <dbReference type="SAM" id="MobiDB-lite"/>
    </source>
</evidence>
<dbReference type="AlphaFoldDB" id="A0AAD8I0R7"/>
<reference evidence="3" key="2">
    <citation type="submission" date="2023-05" db="EMBL/GenBank/DDBJ databases">
        <authorList>
            <person name="Schelkunov M.I."/>
        </authorList>
    </citation>
    <scope>NUCLEOTIDE SEQUENCE</scope>
    <source>
        <strain evidence="3">Hsosn_3</strain>
        <tissue evidence="3">Leaf</tissue>
    </source>
</reference>
<dbReference type="EMBL" id="JAUIZM010000007">
    <property type="protein sequence ID" value="KAK1376806.1"/>
    <property type="molecule type" value="Genomic_DNA"/>
</dbReference>
<accession>A0AAD8I0R7</accession>
<dbReference type="InterPro" id="IPR046533">
    <property type="entry name" value="DUF6598"/>
</dbReference>
<gene>
    <name evidence="3" type="ORF">POM88_032999</name>
</gene>
<organism evidence="3 4">
    <name type="scientific">Heracleum sosnowskyi</name>
    <dbReference type="NCBI Taxonomy" id="360622"/>
    <lineage>
        <taxon>Eukaryota</taxon>
        <taxon>Viridiplantae</taxon>
        <taxon>Streptophyta</taxon>
        <taxon>Embryophyta</taxon>
        <taxon>Tracheophyta</taxon>
        <taxon>Spermatophyta</taxon>
        <taxon>Magnoliopsida</taxon>
        <taxon>eudicotyledons</taxon>
        <taxon>Gunneridae</taxon>
        <taxon>Pentapetalae</taxon>
        <taxon>asterids</taxon>
        <taxon>campanulids</taxon>
        <taxon>Apiales</taxon>
        <taxon>Apiaceae</taxon>
        <taxon>Apioideae</taxon>
        <taxon>apioid superclade</taxon>
        <taxon>Tordylieae</taxon>
        <taxon>Tordyliinae</taxon>
        <taxon>Heracleum</taxon>
    </lineage>
</organism>
<name>A0AAD8I0R7_9APIA</name>
<comment type="caution">
    <text evidence="3">The sequence shown here is derived from an EMBL/GenBank/DDBJ whole genome shotgun (WGS) entry which is preliminary data.</text>
</comment>
<feature type="region of interest" description="Disordered" evidence="1">
    <location>
        <begin position="265"/>
        <end position="297"/>
    </location>
</feature>
<protein>
    <recommendedName>
        <fullName evidence="2">DUF6598 domain-containing protein</fullName>
    </recommendedName>
</protein>
<dbReference type="Proteomes" id="UP001237642">
    <property type="component" value="Unassembled WGS sequence"/>
</dbReference>
<evidence type="ECO:0000259" key="2">
    <source>
        <dbReference type="Pfam" id="PF20241"/>
    </source>
</evidence>
<dbReference type="Pfam" id="PF20241">
    <property type="entry name" value="DUF6598"/>
    <property type="match status" value="1"/>
</dbReference>
<sequence>MADNQFESYEADSEASKSVVHKGRDGISILEVYSVTYRGSYPMEAKDQIGSISMKTNNIDYDLYYERTVDTSKPPITYGDQLPMWNVGPICSFTDLELTFDGFSDNYEDSKVFSHSPKDGDLLAELSMKSLDGYMRKFSVLFGCFSNATVANIKVMVLPRSTSSDATTNVYGVVVASNSKFVHNPSCRSYLFSRNPASTIQVGYNDVIPLSKSRVGVPLDSKLNVDISLFCDGPHKGTAEFIPYINGKYSKKNIGDQIQVEVTWNCKEDSDSTDEDSDDFTDEDSSSADEFDSASEY</sequence>
<feature type="domain" description="DUF6598" evidence="2">
    <location>
        <begin position="125"/>
        <end position="262"/>
    </location>
</feature>